<dbReference type="GO" id="GO:0009313">
    <property type="term" value="P:oligosaccharide catabolic process"/>
    <property type="evidence" value="ECO:0007669"/>
    <property type="project" value="TreeGrafter"/>
</dbReference>
<reference evidence="2" key="1">
    <citation type="submission" date="2012-06" db="EMBL/GenBank/DDBJ databases">
        <title>Short 5' UTR of Entamoeba genes.</title>
        <authorList>
            <person name="Hiranuka K."/>
            <person name="Kumagai M."/>
            <person name="Wakaguri H."/>
            <person name="Suzuki Y."/>
            <person name="Sugano S."/>
            <person name="Watanabe J."/>
            <person name="Makioka A."/>
        </authorList>
    </citation>
    <scope>NUCLEOTIDE SEQUENCE</scope>
    <source>
        <strain evidence="2">IP1</strain>
    </source>
</reference>
<dbReference type="AlphaFoldDB" id="S0B3V0"/>
<name>S0B3V0_ENTIV</name>
<organism evidence="2">
    <name type="scientific">Entamoeba invadens</name>
    <dbReference type="NCBI Taxonomy" id="33085"/>
    <lineage>
        <taxon>Eukaryota</taxon>
        <taxon>Amoebozoa</taxon>
        <taxon>Evosea</taxon>
        <taxon>Archamoebae</taxon>
        <taxon>Mastigamoebida</taxon>
        <taxon>Entamoebidae</taxon>
        <taxon>Entamoeba</taxon>
    </lineage>
</organism>
<dbReference type="EMBL" id="AK422451">
    <property type="protein sequence ID" value="BAN40930.1"/>
    <property type="molecule type" value="mRNA"/>
</dbReference>
<dbReference type="SMART" id="SM00642">
    <property type="entry name" value="Aamy"/>
    <property type="match status" value="1"/>
</dbReference>
<accession>S0B3V0</accession>
<dbReference type="EMBL" id="AK421910">
    <property type="protein sequence ID" value="BAN40423.1"/>
    <property type="molecule type" value="mRNA"/>
</dbReference>
<dbReference type="SUPFAM" id="SSF51445">
    <property type="entry name" value="(Trans)glycosidases"/>
    <property type="match status" value="1"/>
</dbReference>
<dbReference type="InterPro" id="IPR017853">
    <property type="entry name" value="GH"/>
</dbReference>
<dbReference type="PANTHER" id="PTHR10357">
    <property type="entry name" value="ALPHA-AMYLASE FAMILY MEMBER"/>
    <property type="match status" value="1"/>
</dbReference>
<dbReference type="Pfam" id="PF00128">
    <property type="entry name" value="Alpha-amylase"/>
    <property type="match status" value="2"/>
</dbReference>
<protein>
    <submittedName>
        <fullName evidence="2">Alpha-amylase, putative</fullName>
    </submittedName>
</protein>
<dbReference type="EMBL" id="AK422003">
    <property type="protein sequence ID" value="BAN40512.1"/>
    <property type="molecule type" value="mRNA"/>
</dbReference>
<evidence type="ECO:0000259" key="1">
    <source>
        <dbReference type="SMART" id="SM00642"/>
    </source>
</evidence>
<dbReference type="OMA" id="CEYRILE"/>
<dbReference type="PANTHER" id="PTHR10357:SF179">
    <property type="entry name" value="NEUTRAL AND BASIC AMINO ACID TRANSPORT PROTEIN RBAT"/>
    <property type="match status" value="1"/>
</dbReference>
<dbReference type="GO" id="GO:0004556">
    <property type="term" value="F:alpha-amylase activity"/>
    <property type="evidence" value="ECO:0007669"/>
    <property type="project" value="TreeGrafter"/>
</dbReference>
<dbReference type="VEuPathDB" id="AmoebaDB:EIN_177800"/>
<sequence length="415" mass="48446">MLSRRDKFNYGNIYHILVDRFSGDTETTLENKQNSNDFLGGTLRGITSRMKYLKLLGTTTIFLSPIYQNHTKATEQYQPYHGYHIVNFSEVDSRFGTKEDFSALCRAAHDNGISVLLDVVPNHVSCYHPWVVDANNNINKEYLEWYSDGTPQHFLDCQELWKINAGNPVVKNALFNAFLEFFELGADDFRVDHAIGMTRSFFKELRNVLRERAKALNRPRPLLIGEVWFGGCEYRILETIRMPMKGMLWWISYFGFDGICQELSQMMYIGALDGVLDIRGCMMIRSYVLNEGMYRYTPLWIFKIMMWLRKLLYPRSYLSGLFVDNHDVDRIMYTMGGDVKKVKKAFEFVRNDSEPMIVYYGTEIGMSQVASKTQIGDIAMRAPMNWSLTKNYGQSEMFDFMQTCWMERKEKARSN</sequence>
<evidence type="ECO:0000313" key="2">
    <source>
        <dbReference type="EMBL" id="BAN40512.1"/>
    </source>
</evidence>
<dbReference type="Gene3D" id="3.20.20.80">
    <property type="entry name" value="Glycosidases"/>
    <property type="match status" value="1"/>
</dbReference>
<proteinExistence type="evidence at transcript level"/>
<dbReference type="InterPro" id="IPR006047">
    <property type="entry name" value="GH13_cat_dom"/>
</dbReference>
<feature type="domain" description="Glycosyl hydrolase family 13 catalytic" evidence="1">
    <location>
        <begin position="15"/>
        <end position="408"/>
    </location>
</feature>